<gene>
    <name evidence="3" type="ORF">FYJ35_12475</name>
</gene>
<feature type="domain" description="Beta-lactamase class A catalytic" evidence="2">
    <location>
        <begin position="138"/>
        <end position="173"/>
    </location>
</feature>
<dbReference type="Proteomes" id="UP000481852">
    <property type="component" value="Unassembled WGS sequence"/>
</dbReference>
<dbReference type="Gene3D" id="3.40.710.10">
    <property type="entry name" value="DD-peptidase/beta-lactamase superfamily"/>
    <property type="match status" value="1"/>
</dbReference>
<dbReference type="InterPro" id="IPR045155">
    <property type="entry name" value="Beta-lactam_cat"/>
</dbReference>
<dbReference type="SUPFAM" id="SSF56601">
    <property type="entry name" value="beta-lactamase/transpeptidase-like"/>
    <property type="match status" value="1"/>
</dbReference>
<organism evidence="3 4">
    <name type="scientific">Porcincola intestinalis</name>
    <dbReference type="NCBI Taxonomy" id="2606632"/>
    <lineage>
        <taxon>Bacteria</taxon>
        <taxon>Bacillati</taxon>
        <taxon>Bacillota</taxon>
        <taxon>Clostridia</taxon>
        <taxon>Lachnospirales</taxon>
        <taxon>Lachnospiraceae</taxon>
        <taxon>Porcincola</taxon>
    </lineage>
</organism>
<dbReference type="Pfam" id="PF13354">
    <property type="entry name" value="Beta-lactamase2"/>
    <property type="match status" value="2"/>
</dbReference>
<evidence type="ECO:0000313" key="3">
    <source>
        <dbReference type="EMBL" id="MSS15834.1"/>
    </source>
</evidence>
<dbReference type="PROSITE" id="PS51257">
    <property type="entry name" value="PROKAR_LIPOPROTEIN"/>
    <property type="match status" value="1"/>
</dbReference>
<dbReference type="GO" id="GO:0030655">
    <property type="term" value="P:beta-lactam antibiotic catabolic process"/>
    <property type="evidence" value="ECO:0007669"/>
    <property type="project" value="InterPro"/>
</dbReference>
<evidence type="ECO:0000259" key="2">
    <source>
        <dbReference type="Pfam" id="PF13354"/>
    </source>
</evidence>
<dbReference type="InterPro" id="IPR000871">
    <property type="entry name" value="Beta-lactam_class-A"/>
</dbReference>
<dbReference type="GO" id="GO:0046677">
    <property type="term" value="P:response to antibiotic"/>
    <property type="evidence" value="ECO:0007669"/>
    <property type="project" value="InterPro"/>
</dbReference>
<feature type="region of interest" description="Disordered" evidence="1">
    <location>
        <begin position="25"/>
        <end position="118"/>
    </location>
</feature>
<accession>A0A6L5XAN7</accession>
<dbReference type="PANTHER" id="PTHR35333:SF3">
    <property type="entry name" value="BETA-LACTAMASE-TYPE TRANSPEPTIDASE FOLD CONTAINING PROTEIN"/>
    <property type="match status" value="1"/>
</dbReference>
<feature type="compositionally biased region" description="Low complexity" evidence="1">
    <location>
        <begin position="50"/>
        <end position="61"/>
    </location>
</feature>
<dbReference type="InterPro" id="IPR012338">
    <property type="entry name" value="Beta-lactam/transpept-like"/>
</dbReference>
<sequence>MREKWVTAGFLLLSVAMLSSCDRVKERSSGSDYDQSETAADALFTDTWQTEIGTESGTETEYNPDNELVESPESESEVSEIIQESGDTRIPDQSETEHKHGMLPEETESREGETSGPFSSVMDAIQKRETSGEKWALAYEDLNGKDTYGYRENEKMQSASVIKLFIMGAVYRYICYPEKTDPVINFGESYSGQLRDVIEKMITVSDNDAANRLVEALGQGDFDTGKKRLNQFCREEGYTNTSLGRRFMASDLSEGDNYTSASDVRKFYMDLYEGRLVNEEASGKMLDILKKQTLTSKIPAGLPEGYFSGNKTGEMPDGYGLGCIENDSAIVFAPVTEDEKTSPGYILVALSNDLNGENEQAQAQIRDLSEKVTSWYQSGEKNETSGQQ</sequence>
<name>A0A6L5XAN7_9FIRM</name>
<proteinExistence type="predicted"/>
<dbReference type="PANTHER" id="PTHR35333">
    <property type="entry name" value="BETA-LACTAMASE"/>
    <property type="match status" value="1"/>
</dbReference>
<feature type="compositionally biased region" description="Basic and acidic residues" evidence="1">
    <location>
        <begin position="86"/>
        <end position="113"/>
    </location>
</feature>
<reference evidence="3 4" key="1">
    <citation type="submission" date="2019-08" db="EMBL/GenBank/DDBJ databases">
        <title>In-depth cultivation of the pig gut microbiome towards novel bacterial diversity and tailored functional studies.</title>
        <authorList>
            <person name="Wylensek D."/>
            <person name="Hitch T.C.A."/>
            <person name="Clavel T."/>
        </authorList>
    </citation>
    <scope>NUCLEOTIDE SEQUENCE [LARGE SCALE GENOMIC DNA]</scope>
    <source>
        <strain evidence="3 4">Oil+RF-744-WCA-WT-11</strain>
    </source>
</reference>
<evidence type="ECO:0000313" key="4">
    <source>
        <dbReference type="Proteomes" id="UP000481852"/>
    </source>
</evidence>
<evidence type="ECO:0000256" key="1">
    <source>
        <dbReference type="SAM" id="MobiDB-lite"/>
    </source>
</evidence>
<protein>
    <submittedName>
        <fullName evidence="3">Serine hydrolase</fullName>
    </submittedName>
</protein>
<dbReference type="EMBL" id="VULZ01000016">
    <property type="protein sequence ID" value="MSS15834.1"/>
    <property type="molecule type" value="Genomic_DNA"/>
</dbReference>
<feature type="domain" description="Beta-lactamase class A catalytic" evidence="2">
    <location>
        <begin position="193"/>
        <end position="334"/>
    </location>
</feature>
<dbReference type="RefSeq" id="WP_154527084.1">
    <property type="nucleotide sequence ID" value="NZ_VULZ01000016.1"/>
</dbReference>
<keyword evidence="4" id="KW-1185">Reference proteome</keyword>
<dbReference type="GO" id="GO:0008800">
    <property type="term" value="F:beta-lactamase activity"/>
    <property type="evidence" value="ECO:0007669"/>
    <property type="project" value="InterPro"/>
</dbReference>
<keyword evidence="3" id="KW-0378">Hydrolase</keyword>
<feature type="compositionally biased region" description="Acidic residues" evidence="1">
    <location>
        <begin position="62"/>
        <end position="78"/>
    </location>
</feature>
<comment type="caution">
    <text evidence="3">The sequence shown here is derived from an EMBL/GenBank/DDBJ whole genome shotgun (WGS) entry which is preliminary data.</text>
</comment>
<dbReference type="AlphaFoldDB" id="A0A6L5XAN7"/>